<feature type="domain" description="DUF4352" evidence="1">
    <location>
        <begin position="83"/>
        <end position="182"/>
    </location>
</feature>
<sequence>MPNITSMFLLLAFICLMTGIFSPDIVIKWGIPHLKNRKNILITFSGVIIGCSFLYALNENPMISVTEAASSTRSQSSKPLEKVIYQIGEVGTLHETTLELNSVNQTEEFLSINIVLQNHSDEVLAYNPYQFILKTNTGGSLVPNVDDETTLKAGELAPGDEVSGTLIYTYPLDEGYSFEYRPVATNALASITFDLEIEALQVVSQPKVMGIGDMVTNESIDLQVTKVERLNKTELSTPKKGYEYVKVDLMLKNKTDDTLIFFPYHFELSDQYNQKLKPMTSLIETENLLKMTEIVSGGVIEGSLMFEIPENATNLMLYYTLPTLFSKETLSVNLELEHEVKNTLTPSLSFNENWLFGERLVPIELENMILTVFSYDKVNETTYSKAKDGKSFIIIDVQLENRSETDKNYSAYDFKLLTDKGELILPSLTLIDNDHEFKSGSLAMESSIEGLLIFEVDDFDTQLSLIYSPSQWEHSQKLVIPLS</sequence>
<evidence type="ECO:0000313" key="2">
    <source>
        <dbReference type="EMBL" id="MTL95332.1"/>
    </source>
</evidence>
<dbReference type="Gene3D" id="2.60.40.1240">
    <property type="match status" value="3"/>
</dbReference>
<dbReference type="Pfam" id="PF11611">
    <property type="entry name" value="DUF4352"/>
    <property type="match status" value="3"/>
</dbReference>
<evidence type="ECO:0000259" key="1">
    <source>
        <dbReference type="Pfam" id="PF11611"/>
    </source>
</evidence>
<dbReference type="InterPro" id="IPR029051">
    <property type="entry name" value="DUF4352"/>
</dbReference>
<comment type="caution">
    <text evidence="2">The sequence shown here is derived from an EMBL/GenBank/DDBJ whole genome shotgun (WGS) entry which is preliminary data.</text>
</comment>
<reference evidence="2" key="1">
    <citation type="journal article" date="2019" name="Nat. Med.">
        <title>A library of human gut bacterial isolates paired with longitudinal multiomics data enables mechanistic microbiome research.</title>
        <authorList>
            <person name="Poyet M."/>
            <person name="Groussin M."/>
            <person name="Gibbons S.M."/>
            <person name="Avila-Pacheco J."/>
            <person name="Jiang X."/>
            <person name="Kearney S.M."/>
            <person name="Perrotta A.R."/>
            <person name="Berdy B."/>
            <person name="Zhao S."/>
            <person name="Lieberman T.D."/>
            <person name="Swanson P.K."/>
            <person name="Smith M."/>
            <person name="Roesemann S."/>
            <person name="Alexander J.E."/>
            <person name="Rich S.A."/>
            <person name="Livny J."/>
            <person name="Vlamakis H."/>
            <person name="Clish C."/>
            <person name="Bullock K."/>
            <person name="Deik A."/>
            <person name="Scott J."/>
            <person name="Pierce K.A."/>
            <person name="Xavier R.J."/>
            <person name="Alm E.J."/>
        </authorList>
    </citation>
    <scope>NUCLEOTIDE SEQUENCE</scope>
    <source>
        <strain evidence="2">BIOML-A179</strain>
    </source>
</reference>
<feature type="domain" description="DUF4352" evidence="1">
    <location>
        <begin position="365"/>
        <end position="473"/>
    </location>
</feature>
<dbReference type="EMBL" id="WMQV01000040">
    <property type="protein sequence ID" value="MTL95332.1"/>
    <property type="molecule type" value="Genomic_DNA"/>
</dbReference>
<feature type="domain" description="DUF4352" evidence="1">
    <location>
        <begin position="210"/>
        <end position="327"/>
    </location>
</feature>
<protein>
    <submittedName>
        <fullName evidence="2">DUF4352 domain-containing protein</fullName>
    </submittedName>
</protein>
<dbReference type="AlphaFoldDB" id="A0A6I3NI32"/>
<proteinExistence type="predicted"/>
<accession>A0A6I3NI32</accession>
<gene>
    <name evidence="2" type="ORF">GMA64_12400</name>
</gene>
<name>A0A6I3NI32_9FIRM</name>
<organism evidence="2">
    <name type="scientific">Turicibacter sanguinis</name>
    <dbReference type="NCBI Taxonomy" id="154288"/>
    <lineage>
        <taxon>Bacteria</taxon>
        <taxon>Bacillati</taxon>
        <taxon>Bacillota</taxon>
        <taxon>Erysipelotrichia</taxon>
        <taxon>Erysipelotrichales</taxon>
        <taxon>Turicibacteraceae</taxon>
        <taxon>Turicibacter</taxon>
    </lineage>
</organism>
<dbReference type="RefSeq" id="WP_129821705.1">
    <property type="nucleotide sequence ID" value="NZ_RCYV01000022.1"/>
</dbReference>
<dbReference type="InterPro" id="IPR029050">
    <property type="entry name" value="Immunoprotect_excell_Ig-like"/>
</dbReference>